<dbReference type="EMBL" id="CVRS01000016">
    <property type="protein sequence ID" value="CRL32719.1"/>
    <property type="molecule type" value="Genomic_DNA"/>
</dbReference>
<name>A0A0M6WAJ1_9FIRM</name>
<reference evidence="2" key="1">
    <citation type="submission" date="2015-05" db="EMBL/GenBank/DDBJ databases">
        <authorList>
            <consortium name="Pathogen Informatics"/>
        </authorList>
    </citation>
    <scope>NUCLEOTIDE SEQUENCE [LARGE SCALE GENOMIC DNA]</scope>
    <source>
        <strain evidence="2">L1-83</strain>
    </source>
</reference>
<evidence type="ECO:0000313" key="1">
    <source>
        <dbReference type="EMBL" id="CRL32719.1"/>
    </source>
</evidence>
<dbReference type="Proteomes" id="UP000049828">
    <property type="component" value="Unassembled WGS sequence"/>
</dbReference>
<keyword evidence="2" id="KW-1185">Reference proteome</keyword>
<dbReference type="AlphaFoldDB" id="A0A0M6WAJ1"/>
<accession>A0A0M6WAJ1</accession>
<protein>
    <submittedName>
        <fullName evidence="1">Uncharacterized protein</fullName>
    </submittedName>
</protein>
<sequence length="133" mass="15729">MYIIICLDDNNGLAFNHRRQSQDRIVAEDISKTVGEKKLWITDYSRKLFQAVSNLEISENPKEEAKEGEYVFQELETLDTGDKRIEQFIIYRWNRVYPADVSVEIGAEWKLTETEEFPGFSHEKITKEIYCRE</sequence>
<organism evidence="1 2">
    <name type="scientific">Roseburia inulinivorans</name>
    <dbReference type="NCBI Taxonomy" id="360807"/>
    <lineage>
        <taxon>Bacteria</taxon>
        <taxon>Bacillati</taxon>
        <taxon>Bacillota</taxon>
        <taxon>Clostridia</taxon>
        <taxon>Lachnospirales</taxon>
        <taxon>Lachnospiraceae</taxon>
        <taxon>Roseburia</taxon>
    </lineage>
</organism>
<dbReference type="STRING" id="360807.ERS852392_00418"/>
<dbReference type="RefSeq" id="WP_021924234.1">
    <property type="nucleotide sequence ID" value="NZ_CVRS01000016.1"/>
</dbReference>
<dbReference type="OrthoDB" id="1851235at2"/>
<evidence type="ECO:0000313" key="2">
    <source>
        <dbReference type="Proteomes" id="UP000049828"/>
    </source>
</evidence>
<gene>
    <name evidence="1" type="ORF">RIL183_00331</name>
</gene>
<proteinExistence type="predicted"/>